<feature type="region of interest" description="Disordered" evidence="1">
    <location>
        <begin position="1"/>
        <end position="79"/>
    </location>
</feature>
<gene>
    <name evidence="2" type="ORF">CURHAP_LOCUS19274</name>
</gene>
<evidence type="ECO:0000313" key="3">
    <source>
        <dbReference type="Proteomes" id="UP000507222"/>
    </source>
</evidence>
<dbReference type="Proteomes" id="UP000507222">
    <property type="component" value="Unassembled WGS sequence"/>
</dbReference>
<evidence type="ECO:0000313" key="2">
    <source>
        <dbReference type="EMBL" id="CAB4272571.1"/>
    </source>
</evidence>
<organism evidence="2 3">
    <name type="scientific">Prunus armeniaca</name>
    <name type="common">Apricot</name>
    <name type="synonym">Armeniaca vulgaris</name>
    <dbReference type="NCBI Taxonomy" id="36596"/>
    <lineage>
        <taxon>Eukaryota</taxon>
        <taxon>Viridiplantae</taxon>
        <taxon>Streptophyta</taxon>
        <taxon>Embryophyta</taxon>
        <taxon>Tracheophyta</taxon>
        <taxon>Spermatophyta</taxon>
        <taxon>Magnoliopsida</taxon>
        <taxon>eudicotyledons</taxon>
        <taxon>Gunneridae</taxon>
        <taxon>Pentapetalae</taxon>
        <taxon>rosids</taxon>
        <taxon>fabids</taxon>
        <taxon>Rosales</taxon>
        <taxon>Rosaceae</taxon>
        <taxon>Amygdaloideae</taxon>
        <taxon>Amygdaleae</taxon>
        <taxon>Prunus</taxon>
    </lineage>
</organism>
<sequence>MRFESDILTPGHAEGSKIRFEAIEPEEAGARNRVVRRDADESPGVEDEGEDEEEDESEKEEAGPDWSGSGQVVGDSGCEEGDGQVFLGFGLVGSYGIVFGRGFVRVERVPAGGEGSFEHFGW</sequence>
<proteinExistence type="predicted"/>
<reference evidence="2 3" key="1">
    <citation type="submission" date="2020-05" db="EMBL/GenBank/DDBJ databases">
        <authorList>
            <person name="Campoy J."/>
            <person name="Schneeberger K."/>
            <person name="Spophaly S."/>
        </authorList>
    </citation>
    <scope>NUCLEOTIDE SEQUENCE [LARGE SCALE GENOMIC DNA]</scope>
    <source>
        <strain evidence="2">PruArmRojPasFocal</strain>
    </source>
</reference>
<protein>
    <submittedName>
        <fullName evidence="2">Uncharacterized protein</fullName>
    </submittedName>
</protein>
<evidence type="ECO:0000256" key="1">
    <source>
        <dbReference type="SAM" id="MobiDB-lite"/>
    </source>
</evidence>
<feature type="compositionally biased region" description="Acidic residues" evidence="1">
    <location>
        <begin position="41"/>
        <end position="59"/>
    </location>
</feature>
<dbReference type="AlphaFoldDB" id="A0A6J5U880"/>
<accession>A0A6J5U880</accession>
<name>A0A6J5U880_PRUAR</name>
<dbReference type="EMBL" id="CAEKDK010000003">
    <property type="protein sequence ID" value="CAB4272571.1"/>
    <property type="molecule type" value="Genomic_DNA"/>
</dbReference>